<protein>
    <submittedName>
        <fullName evidence="8">PKD domain-containing protein</fullName>
    </submittedName>
</protein>
<dbReference type="Pfam" id="PF18962">
    <property type="entry name" value="Por_Secre_tail"/>
    <property type="match status" value="1"/>
</dbReference>
<dbReference type="GO" id="GO:0006816">
    <property type="term" value="P:calcium ion transport"/>
    <property type="evidence" value="ECO:0007669"/>
    <property type="project" value="TreeGrafter"/>
</dbReference>
<dbReference type="CDD" id="cd00146">
    <property type="entry name" value="PKD"/>
    <property type="match status" value="7"/>
</dbReference>
<dbReference type="PROSITE" id="PS50093">
    <property type="entry name" value="PKD"/>
    <property type="match status" value="6"/>
</dbReference>
<evidence type="ECO:0000256" key="2">
    <source>
        <dbReference type="ARBA" id="ARBA00022692"/>
    </source>
</evidence>
<evidence type="ECO:0000256" key="3">
    <source>
        <dbReference type="ARBA" id="ARBA00022737"/>
    </source>
</evidence>
<dbReference type="InterPro" id="IPR013783">
    <property type="entry name" value="Ig-like_fold"/>
</dbReference>
<evidence type="ECO:0000256" key="6">
    <source>
        <dbReference type="SAM" id="SignalP"/>
    </source>
</evidence>
<feature type="domain" description="PKD" evidence="7">
    <location>
        <begin position="1140"/>
        <end position="1199"/>
    </location>
</feature>
<dbReference type="InterPro" id="IPR035986">
    <property type="entry name" value="PKD_dom_sf"/>
</dbReference>
<comment type="caution">
    <text evidence="8">The sequence shown here is derived from an EMBL/GenBank/DDBJ whole genome shotgun (WGS) entry which is preliminary data.</text>
</comment>
<keyword evidence="3" id="KW-0677">Repeat</keyword>
<feature type="domain" description="PKD" evidence="7">
    <location>
        <begin position="1239"/>
        <end position="1299"/>
    </location>
</feature>
<dbReference type="EMBL" id="JAERQG010000001">
    <property type="protein sequence ID" value="MBL0764315.1"/>
    <property type="molecule type" value="Genomic_DNA"/>
</dbReference>
<dbReference type="GO" id="GO:0005261">
    <property type="term" value="F:monoatomic cation channel activity"/>
    <property type="evidence" value="ECO:0007669"/>
    <property type="project" value="TreeGrafter"/>
</dbReference>
<evidence type="ECO:0000259" key="7">
    <source>
        <dbReference type="PROSITE" id="PS50093"/>
    </source>
</evidence>
<evidence type="ECO:0000313" key="8">
    <source>
        <dbReference type="EMBL" id="MBL0764315.1"/>
    </source>
</evidence>
<dbReference type="SMART" id="SM00089">
    <property type="entry name" value="PKD"/>
    <property type="match status" value="12"/>
</dbReference>
<dbReference type="PANTHER" id="PTHR46730">
    <property type="entry name" value="POLYCYSTIN-1"/>
    <property type="match status" value="1"/>
</dbReference>
<dbReference type="InterPro" id="IPR022409">
    <property type="entry name" value="PKD/Chitinase_dom"/>
</dbReference>
<gene>
    <name evidence="8" type="ORF">JKP34_03565</name>
</gene>
<dbReference type="Pfam" id="PF18911">
    <property type="entry name" value="PKD_4"/>
    <property type="match status" value="6"/>
</dbReference>
<feature type="domain" description="PKD" evidence="7">
    <location>
        <begin position="1301"/>
        <end position="1379"/>
    </location>
</feature>
<feature type="chain" id="PRO_5037091075" evidence="6">
    <location>
        <begin position="18"/>
        <end position="1904"/>
    </location>
</feature>
<keyword evidence="2" id="KW-0812">Transmembrane</keyword>
<name>A0A937DHS9_9BACT</name>
<sequence length="1904" mass="211025">MKYFIILFLVLSIQVSAQISPDFNLPTGVCLEEQFQIENTSVNADSYEWDFCFEEFSTLTPSFESFSNSGLALPFEARIIEADTSSFLFVPNRNNNSIKRYHVSSDFEAIYAESSIQNVSTFFQEPISLDVVRLDDNWVGYGVDFAQSKIYSLDFGGDLSADPSIQELPLNNISLNNPSRIKIETNQDSVFLFVSNFGTAKLSKIVIDKANINLPISEDEYAIAGANQLASFDILNFSPNQWIMLLGQAGGNNLIKLKFANSLNAYPSIENLPITGDTFTKPSGPQLFKEGDKYYSLLVNRLGEFFLLDFGTNINNTPNVTNYGITTGSNASWSLDVVKNDNSRFVGFFTRFNSNLAIKLSFDDICNAIPVYSTNEEPIVKFSSSGTKSINLNAYNSFDEVATTSKSIEVNTSTAPTGQININSAYCLLDDINFTFNTSDNINSYLWNFGDGNNSMASNPTYQYASDGEYFITLEVENTDGCTNIFYDTLVILPEPQPEFSTASTEYCTFETIDFSNLTPFDFGENVEWSWDFNGEGVSSLKNPEFTFEMSGTKTITLEATVLGCVSTYQSTLEIIDGPLPNFSYDYNCLNETIQFTNLSTGTTITGYNWDFGNGQTSTIENPQTTYINSGIYTVTLEVSNASGCATSTSQAIQIYDQIIDSIKATQAIQNLPFRLGVDWLNSYDSTQNITYQWELNGEIQTTDTATYNLSEGIYIIDLTVTTANNCVFTKQRTIEVSVADEPTVDFNLPALVCLEERFQIENTSVNADSYEWDFCFEEFFTLTPSFEPYINQGLSTPFETRIIEADTSFYLFIPNRASNSIQKYHVSSDFEAIYAQSSIQNVSTFFQEPISIDVVRVDDNWIGYAVDFTQSKIYSLNFGDDLNADPSIQELPLTNISLNNPSRIKIETNQDSVFLFVSNFGTAKLSKIVIDKANINLPISEDEYVIPGANQLASFDILEFSPNEWIMLLGQVGGNNLIKLQFTSSLNADPSIENLSITGNTFVRPSGPQLFKEGDNYYSLLVNRAGEFFRLDFGNDINNIPNVTNYGITTGSNASWSLDVIKNNNSRFIGFFTDFNLDDVIKIMFDDDCSLDQAISYSASPILNFNSSGTYPITLTAYHPNGNSASLTKEITVTSDVAPEINTLIANSERCIGSTINFEANSPDDISNWLWTFGNGDSANVQNPSYIFDTPGTYEVVVEGESINGCTNRRVETIEIYEPPTVTFSGSSKGALCSQKPIQFTNTSSLLTEASFVWDFGDGNTSVEENPEHIYAEAGTYEVALVIEMAGCTSSLTQSVEVNPGPNVNFVEASNCFGQVIEFNNISSGEFITGYSWNFGDGSSSTQQNPVHSYDTPGIKTVELTAFTTNGCNYTITEEIEVFPLADVNFTVDPACEDTEVQFNEDISLNNANVADYLWDFGVTGISSDISNLANPLYAYEEAGTYEVRLQVTTEDGCTTFETKTITVSESPEPSINFAPSCLGEEFIFSGNDNNNIENHFWSLKTIEGDELTTSTSPSLTYTFSESGNYIVSYRQETEQLCSKTVEEEITILAPPTVAFTVQNQCVGSPIQLTNNSTLNGNQVSSYKWFLDDELFSTEENPMLTTEDAGSVEIRLEVETETACMVSTSQTINIANSPNPIFNLSSPIVAVPYDLNLSASLNSGESAKWYLNDELISESANLVQTIDSVGLYFVSLEISNEQGCTETMNKQLSARKPELNIALNNIQAIEGNGFTEFILTLSNKGSLVPDYYNLSLNFGEYSVTERLETEILPEKLKNERLSVQLSPEQLLGVDRVCVEAVAVKGAFEESNTADNRSCINITSAFNVLPLYPNPSKNNITIPIIIPQSASVEFLIEQSDGKTAKQFNRPLEAGYNEITLSKDDLKEGIYFVRIRYNQNEVVRKVVFY</sequence>
<dbReference type="Gene3D" id="2.60.40.10">
    <property type="entry name" value="Immunoglobulins"/>
    <property type="match status" value="10"/>
</dbReference>
<dbReference type="Proteomes" id="UP000642920">
    <property type="component" value="Unassembled WGS sequence"/>
</dbReference>
<feature type="domain" description="PKD" evidence="7">
    <location>
        <begin position="1414"/>
        <end position="1465"/>
    </location>
</feature>
<evidence type="ECO:0000256" key="5">
    <source>
        <dbReference type="ARBA" id="ARBA00023136"/>
    </source>
</evidence>
<dbReference type="InterPro" id="IPR000601">
    <property type="entry name" value="PKD_dom"/>
</dbReference>
<dbReference type="SUPFAM" id="SSF49299">
    <property type="entry name" value="PKD domain"/>
    <property type="match status" value="10"/>
</dbReference>
<dbReference type="InterPro" id="IPR026444">
    <property type="entry name" value="Secre_tail"/>
</dbReference>
<feature type="domain" description="PKD" evidence="7">
    <location>
        <begin position="591"/>
        <end position="655"/>
    </location>
</feature>
<keyword evidence="4" id="KW-1133">Transmembrane helix</keyword>
<keyword evidence="6" id="KW-0732">Signal</keyword>
<dbReference type="PANTHER" id="PTHR46730:SF1">
    <property type="entry name" value="PLAT DOMAIN-CONTAINING PROTEIN"/>
    <property type="match status" value="1"/>
</dbReference>
<dbReference type="RefSeq" id="WP_201917782.1">
    <property type="nucleotide sequence ID" value="NZ_JAERQG010000001.1"/>
</dbReference>
<evidence type="ECO:0000256" key="1">
    <source>
        <dbReference type="ARBA" id="ARBA00004141"/>
    </source>
</evidence>
<organism evidence="8 9">
    <name type="scientific">Marivirga atlantica</name>
    <dbReference type="NCBI Taxonomy" id="1548457"/>
    <lineage>
        <taxon>Bacteria</taxon>
        <taxon>Pseudomonadati</taxon>
        <taxon>Bacteroidota</taxon>
        <taxon>Cytophagia</taxon>
        <taxon>Cytophagales</taxon>
        <taxon>Marivirgaceae</taxon>
        <taxon>Marivirga</taxon>
    </lineage>
</organism>
<keyword evidence="5" id="KW-0472">Membrane</keyword>
<evidence type="ECO:0000313" key="9">
    <source>
        <dbReference type="Proteomes" id="UP000642920"/>
    </source>
</evidence>
<comment type="subcellular location">
    <subcellularLocation>
        <location evidence="1">Membrane</location>
        <topology evidence="1">Multi-pass membrane protein</topology>
    </subcellularLocation>
</comment>
<proteinExistence type="predicted"/>
<evidence type="ECO:0000256" key="4">
    <source>
        <dbReference type="ARBA" id="ARBA00022989"/>
    </source>
</evidence>
<dbReference type="NCBIfam" id="TIGR04183">
    <property type="entry name" value="Por_Secre_tail"/>
    <property type="match status" value="1"/>
</dbReference>
<feature type="signal peptide" evidence="6">
    <location>
        <begin position="1"/>
        <end position="17"/>
    </location>
</feature>
<feature type="domain" description="PKD" evidence="7">
    <location>
        <begin position="415"/>
        <end position="481"/>
    </location>
</feature>
<keyword evidence="9" id="KW-1185">Reference proteome</keyword>
<accession>A0A937DHS9</accession>
<reference evidence="8" key="1">
    <citation type="submission" date="2021-01" db="EMBL/GenBank/DDBJ databases">
        <title>Marivirga sp. nov., isolated from intertidal surface sediments.</title>
        <authorList>
            <person name="Zhang M."/>
        </authorList>
    </citation>
    <scope>NUCLEOTIDE SEQUENCE</scope>
    <source>
        <strain evidence="8">SM1354</strain>
    </source>
</reference>
<dbReference type="GO" id="GO:0005886">
    <property type="term" value="C:plasma membrane"/>
    <property type="evidence" value="ECO:0007669"/>
    <property type="project" value="TreeGrafter"/>
</dbReference>